<comment type="similarity">
    <text evidence="2">Belongs to the bacterial PQQ dehydrogenase family.</text>
</comment>
<proteinExistence type="inferred from homology"/>
<name>A0A7U7J0X3_9PROT</name>
<dbReference type="SUPFAM" id="SSF50998">
    <property type="entry name" value="Quinoprotein alcohol dehydrogenase-like"/>
    <property type="match status" value="1"/>
</dbReference>
<dbReference type="GO" id="GO:0008876">
    <property type="term" value="F:quinoprotein glucose dehydrogenase activity"/>
    <property type="evidence" value="ECO:0007669"/>
    <property type="project" value="TreeGrafter"/>
</dbReference>
<feature type="region of interest" description="Disordered" evidence="4">
    <location>
        <begin position="433"/>
        <end position="459"/>
    </location>
</feature>
<feature type="chain" id="PRO_5031213645" evidence="5">
    <location>
        <begin position="26"/>
        <end position="730"/>
    </location>
</feature>
<evidence type="ECO:0000256" key="2">
    <source>
        <dbReference type="ARBA" id="ARBA00008156"/>
    </source>
</evidence>
<comment type="caution">
    <text evidence="7">The sequence shown here is derived from an EMBL/GenBank/DDBJ whole genome shotgun (WGS) entry which is preliminary data.</text>
</comment>
<dbReference type="EMBL" id="CBLY010000006">
    <property type="protein sequence ID" value="CDG33784.1"/>
    <property type="molecule type" value="Genomic_DNA"/>
</dbReference>
<dbReference type="InterPro" id="IPR018391">
    <property type="entry name" value="PQQ_b-propeller_rpt"/>
</dbReference>
<dbReference type="GO" id="GO:0016020">
    <property type="term" value="C:membrane"/>
    <property type="evidence" value="ECO:0007669"/>
    <property type="project" value="InterPro"/>
</dbReference>
<evidence type="ECO:0000256" key="4">
    <source>
        <dbReference type="SAM" id="MobiDB-lite"/>
    </source>
</evidence>
<keyword evidence="3 7" id="KW-0560">Oxidoreductase</keyword>
<dbReference type="PANTHER" id="PTHR32303:SF4">
    <property type="entry name" value="QUINOPROTEIN GLUCOSE DEHYDROGENASE"/>
    <property type="match status" value="1"/>
</dbReference>
<comment type="cofactor">
    <cofactor evidence="1">
        <name>pyrroloquinoline quinone</name>
        <dbReference type="ChEBI" id="CHEBI:58442"/>
    </cofactor>
</comment>
<dbReference type="SMART" id="SM00564">
    <property type="entry name" value="PQQ"/>
    <property type="match status" value="4"/>
</dbReference>
<evidence type="ECO:0000256" key="5">
    <source>
        <dbReference type="SAM" id="SignalP"/>
    </source>
</evidence>
<dbReference type="InterPro" id="IPR017511">
    <property type="entry name" value="PQQ_mDH"/>
</dbReference>
<protein>
    <submittedName>
        <fullName evidence="7">Broad-specificity glycerol dehydrogenase, subunit SldA</fullName>
        <ecNumber evidence="7">1.1.99.22</ecNumber>
    </submittedName>
</protein>
<dbReference type="EC" id="1.1.99.22" evidence="7"/>
<organism evidence="7 8">
    <name type="scientific">Parasaccharibacter apium</name>
    <dbReference type="NCBI Taxonomy" id="1510841"/>
    <lineage>
        <taxon>Bacteria</taxon>
        <taxon>Pseudomonadati</taxon>
        <taxon>Pseudomonadota</taxon>
        <taxon>Alphaproteobacteria</taxon>
        <taxon>Acetobacterales</taxon>
        <taxon>Acetobacteraceae</taxon>
        <taxon>Parasaccharibacter</taxon>
    </lineage>
</organism>
<dbReference type="Gene3D" id="2.140.10.10">
    <property type="entry name" value="Quinoprotein alcohol dehydrogenase-like superfamily"/>
    <property type="match status" value="2"/>
</dbReference>
<dbReference type="GO" id="GO:0047955">
    <property type="term" value="F:glycerol dehydrogenase (acceptor) activity"/>
    <property type="evidence" value="ECO:0007669"/>
    <property type="project" value="UniProtKB-EC"/>
</dbReference>
<evidence type="ECO:0000256" key="3">
    <source>
        <dbReference type="ARBA" id="ARBA00023002"/>
    </source>
</evidence>
<dbReference type="Proteomes" id="UP000027590">
    <property type="component" value="Unassembled WGS sequence"/>
</dbReference>
<dbReference type="PANTHER" id="PTHR32303">
    <property type="entry name" value="QUINOPROTEIN ALCOHOL DEHYDROGENASE (CYTOCHROME C)"/>
    <property type="match status" value="1"/>
</dbReference>
<accession>A0A7U7J0X3</accession>
<feature type="region of interest" description="Disordered" evidence="4">
    <location>
        <begin position="28"/>
        <end position="63"/>
    </location>
</feature>
<feature type="domain" description="Pyrrolo-quinoline quinone repeat" evidence="6">
    <location>
        <begin position="94"/>
        <end position="701"/>
    </location>
</feature>
<keyword evidence="5" id="KW-0732">Signal</keyword>
<dbReference type="AlphaFoldDB" id="A0A7U7J0X3"/>
<evidence type="ECO:0000259" key="6">
    <source>
        <dbReference type="Pfam" id="PF01011"/>
    </source>
</evidence>
<feature type="signal peptide" evidence="5">
    <location>
        <begin position="1"/>
        <end position="25"/>
    </location>
</feature>
<sequence>MRNQVRLLGLLLGGTILGTSLSAVKAQEAASPSTSHETAPAEETVSTIYHPPAPNTPQATGVNAANLPDIDELPIDQLPQAVPQESANPKAEDWPAYGRDDRATRYSPLTQITPENVSRLQRAFVYHTGVLQPKGKLNRLAPETAPIKVGNSLYLCSATNDMMRVDAATGQEKWHFHAHESYDAIPFTSACKSVTYYTSSAAADGQTCHNRIIEATLDNRMIAVDAEDGKPCEAFGHGGQVNLMQGMGWSVPRFVGVTSPVPIINGVIVVNHEVLDGQRRWAPSGVIRGYDAESGKFLWAWDVNNPDNHHQPDKDHYYSRGTPNSWTAMTGDNALGLVYVPMGNSSADYYSAMRSDAENKVSSAVVALDVRTGEPRWVFQTVHKDVWDYDIGSQATLFDYHADDGSIIPALIMPTKRGQTFILDRRTGKPLPDFPVVEKPAPAGVMKDDPRTPTQPWSVGVPRLGFPDLKESDMWGVSPLDQLACRIKFRRASYVGEFTPPSLKKPWIESPGYNGGSDWGSISYNPQTGIMLANWNNVPMYNQLVNRKTADQLRLIPVDVPEYTPRHGMTAGNAAQAETPYGTLVGPFWNEFTRVMCNAPPYGMLTAIDLKAHKVLWQRPFGSARANGPWGLPTGLPIEIGTPNNGGSVMTAGGVAFIGASTDNQIHAVDLKTGKTLWTDVLPGGGQANAMTYAVNGRQYVAIMAGGHHLMGTPVSDQLVVYTLPEQATK</sequence>
<dbReference type="GO" id="GO:0048038">
    <property type="term" value="F:quinone binding"/>
    <property type="evidence" value="ECO:0007669"/>
    <property type="project" value="InterPro"/>
</dbReference>
<dbReference type="CDD" id="cd10280">
    <property type="entry name" value="PQQ_mGDH"/>
    <property type="match status" value="1"/>
</dbReference>
<dbReference type="InterPro" id="IPR002372">
    <property type="entry name" value="PQQ_rpt_dom"/>
</dbReference>
<evidence type="ECO:0000313" key="8">
    <source>
        <dbReference type="Proteomes" id="UP000027590"/>
    </source>
</evidence>
<evidence type="ECO:0000256" key="1">
    <source>
        <dbReference type="ARBA" id="ARBA00001931"/>
    </source>
</evidence>
<evidence type="ECO:0000313" key="7">
    <source>
        <dbReference type="EMBL" id="CDG33784.1"/>
    </source>
</evidence>
<reference evidence="7 8" key="2">
    <citation type="journal article" date="2014" name="PLoS ONE">
        <title>Evolution of mitochondria reconstructed from the energy metabolism of living bacteria.</title>
        <authorList>
            <person name="Degli Esposti M."/>
            <person name="Chouaia B."/>
            <person name="Comandatore F."/>
            <person name="Crotti E."/>
            <person name="Sassera D."/>
            <person name="Lievens P.M."/>
            <person name="Daffonchio D."/>
            <person name="Bandi C."/>
        </authorList>
    </citation>
    <scope>NUCLEOTIDE SEQUENCE [LARGE SCALE GENOMIC DNA]</scope>
    <source>
        <strain evidence="8">AM169</strain>
    </source>
</reference>
<dbReference type="InterPro" id="IPR011047">
    <property type="entry name" value="Quinoprotein_ADH-like_sf"/>
</dbReference>
<dbReference type="RefSeq" id="WP_043560025.1">
    <property type="nucleotide sequence ID" value="NZ_CBLY010000006.1"/>
</dbReference>
<gene>
    <name evidence="7" type="ORF">SACS_1046</name>
</gene>
<reference evidence="7 8" key="1">
    <citation type="journal article" date="2014" name="Genome Biol. Evol.">
        <title>Acetic acid bacteria genomes reveal functional traits for adaptation to life in insect guts.</title>
        <authorList>
            <person name="Chouaia B."/>
            <person name="Gaiarsa S."/>
            <person name="Crotti E."/>
            <person name="Comandatore F."/>
            <person name="Degli Esposti M."/>
            <person name="Ricci I."/>
            <person name="Alma A."/>
            <person name="Favia G."/>
            <person name="Bandi C."/>
            <person name="Daffonchio D."/>
        </authorList>
    </citation>
    <scope>NUCLEOTIDE SEQUENCE [LARGE SCALE GENOMIC DNA]</scope>
    <source>
        <strain evidence="8">AM169</strain>
    </source>
</reference>
<dbReference type="Pfam" id="PF01011">
    <property type="entry name" value="PQQ"/>
    <property type="match status" value="1"/>
</dbReference>